<reference evidence="1" key="1">
    <citation type="submission" date="2021-12" db="EMBL/GenBank/DDBJ databases">
        <authorList>
            <person name="Zaccaron A."/>
            <person name="Stergiopoulos I."/>
        </authorList>
    </citation>
    <scope>NUCLEOTIDE SEQUENCE</scope>
    <source>
        <strain evidence="1">Race5_Kim</strain>
    </source>
</reference>
<name>A0A9Q8PFG0_PASFU</name>
<sequence>MPRNMLFNLPSEIRNQIYHYLVVEHDPIDLLRLTWRKDMTGYGISMIPEPALARTCKALRVEVLSLYLSDKTFNVGIGAHVLSMNETTHALSRWFSRLGTNARFLRHVELDVNCEILGPKNAAYSLRDFWEILHLSIRTSRHDLEIELKGDPLVGELCVCEAKRQAGLIRTSKNARAFDVLTAASQLYLTTTEYGECDQCQRPRLTEARKVNGSIYISDIE</sequence>
<dbReference type="OMA" id="TEYGECD"/>
<protein>
    <submittedName>
        <fullName evidence="1">Uncharacterized protein</fullName>
    </submittedName>
</protein>
<dbReference type="KEGG" id="ffu:CLAFUR5_09765"/>
<evidence type="ECO:0000313" key="2">
    <source>
        <dbReference type="Proteomes" id="UP000756132"/>
    </source>
</evidence>
<dbReference type="PANTHER" id="PTHR42085">
    <property type="entry name" value="F-BOX DOMAIN-CONTAINING PROTEIN"/>
    <property type="match status" value="1"/>
</dbReference>
<dbReference type="GeneID" id="71989643"/>
<organism evidence="1 2">
    <name type="scientific">Passalora fulva</name>
    <name type="common">Tomato leaf mold</name>
    <name type="synonym">Cladosporium fulvum</name>
    <dbReference type="NCBI Taxonomy" id="5499"/>
    <lineage>
        <taxon>Eukaryota</taxon>
        <taxon>Fungi</taxon>
        <taxon>Dikarya</taxon>
        <taxon>Ascomycota</taxon>
        <taxon>Pezizomycotina</taxon>
        <taxon>Dothideomycetes</taxon>
        <taxon>Dothideomycetidae</taxon>
        <taxon>Mycosphaerellales</taxon>
        <taxon>Mycosphaerellaceae</taxon>
        <taxon>Fulvia</taxon>
    </lineage>
</organism>
<gene>
    <name evidence="1" type="ORF">CLAFUR5_09765</name>
</gene>
<keyword evidence="2" id="KW-1185">Reference proteome</keyword>
<proteinExistence type="predicted"/>
<dbReference type="EMBL" id="CP090171">
    <property type="protein sequence ID" value="UJO21614.1"/>
    <property type="molecule type" value="Genomic_DNA"/>
</dbReference>
<dbReference type="AlphaFoldDB" id="A0A9Q8PFG0"/>
<dbReference type="PANTHER" id="PTHR42085:SF2">
    <property type="entry name" value="F-BOX DOMAIN-CONTAINING PROTEIN"/>
    <property type="match status" value="1"/>
</dbReference>
<dbReference type="OrthoDB" id="62952at2759"/>
<dbReference type="Proteomes" id="UP000756132">
    <property type="component" value="Chromosome 9"/>
</dbReference>
<reference evidence="1" key="2">
    <citation type="journal article" date="2022" name="Microb. Genom.">
        <title>A chromosome-scale genome assembly of the tomato pathogen Cladosporium fulvum reveals a compartmentalized genome architecture and the presence of a dispensable chromosome.</title>
        <authorList>
            <person name="Zaccaron A.Z."/>
            <person name="Chen L.H."/>
            <person name="Samaras A."/>
            <person name="Stergiopoulos I."/>
        </authorList>
    </citation>
    <scope>NUCLEOTIDE SEQUENCE</scope>
    <source>
        <strain evidence="1">Race5_Kim</strain>
    </source>
</reference>
<evidence type="ECO:0000313" key="1">
    <source>
        <dbReference type="EMBL" id="UJO21614.1"/>
    </source>
</evidence>
<dbReference type="InterPro" id="IPR038883">
    <property type="entry name" value="AN11006-like"/>
</dbReference>
<accession>A0A9Q8PFG0</accession>
<dbReference type="RefSeq" id="XP_047765980.1">
    <property type="nucleotide sequence ID" value="XM_047908913.1"/>
</dbReference>